<dbReference type="Gene3D" id="2.10.109.10">
    <property type="entry name" value="Umud Fragment, subunit A"/>
    <property type="match status" value="1"/>
</dbReference>
<keyword evidence="7" id="KW-1185">Reference proteome</keyword>
<evidence type="ECO:0000256" key="2">
    <source>
        <dbReference type="ARBA" id="ARBA00023125"/>
    </source>
</evidence>
<dbReference type="AlphaFoldDB" id="A0A0X3ANQ7"/>
<dbReference type="GO" id="GO:0045892">
    <property type="term" value="P:negative regulation of DNA-templated transcription"/>
    <property type="evidence" value="ECO:0007669"/>
    <property type="project" value="InterPro"/>
</dbReference>
<dbReference type="RefSeq" id="WP_055425013.1">
    <property type="nucleotide sequence ID" value="NZ_FCOR01000003.1"/>
</dbReference>
<sequence>MEKSTILNKIKLFYGFKKDSEFARYLGISPQTFLNWKKRNSYDSLLIHTKCPEINLEWLLTSEGPMIKRYISDKDIPLSVREHPAFKLQEKNNFTIPVYNLDTNGGLKNIVHSKSKDTFISEFIKIPNLSDCDGAIYIKGESMFPLLKNGDMVIFKNASTENLFWGELYIIEIALTPYSNHTFVRHIQKSSLGKDHIKLVSANPMYESKDVSLNTINAIGIIRASIRFH</sequence>
<accession>A0A0X3ANQ7</accession>
<keyword evidence="2" id="KW-0238">DNA-binding</keyword>
<dbReference type="OrthoDB" id="796548at2"/>
<evidence type="ECO:0000256" key="3">
    <source>
        <dbReference type="ARBA" id="ARBA00023163"/>
    </source>
</evidence>
<gene>
    <name evidence="6" type="ORF">Ga0061079_10397</name>
</gene>
<reference evidence="6 7" key="1">
    <citation type="submission" date="2016-01" db="EMBL/GenBank/DDBJ databases">
        <authorList>
            <person name="McClelland M."/>
            <person name="Jain A."/>
            <person name="Saraogi P."/>
            <person name="Mendelson R."/>
            <person name="Westerman R."/>
            <person name="SanMiguel P."/>
            <person name="Csonka L."/>
        </authorList>
    </citation>
    <scope>NUCLEOTIDE SEQUENCE [LARGE SCALE GENOMIC DNA]</scope>
    <source>
        <strain evidence="6 7">R-53146</strain>
    </source>
</reference>
<dbReference type="Pfam" id="PF00717">
    <property type="entry name" value="Peptidase_S24"/>
    <property type="match status" value="1"/>
</dbReference>
<dbReference type="GO" id="GO:0003677">
    <property type="term" value="F:DNA binding"/>
    <property type="evidence" value="ECO:0007669"/>
    <property type="project" value="UniProtKB-KW"/>
</dbReference>
<evidence type="ECO:0000313" key="7">
    <source>
        <dbReference type="Proteomes" id="UP000182761"/>
    </source>
</evidence>
<feature type="domain" description="Bacteriophage CI repressor N-terminal" evidence="5">
    <location>
        <begin position="6"/>
        <end position="66"/>
    </location>
</feature>
<dbReference type="InterPro" id="IPR015927">
    <property type="entry name" value="Peptidase_S24_S26A/B/C"/>
</dbReference>
<evidence type="ECO:0000313" key="6">
    <source>
        <dbReference type="EMBL" id="CVK15787.1"/>
    </source>
</evidence>
<organism evidence="6 7">
    <name type="scientific">Apibacter mensalis</name>
    <dbReference type="NCBI Taxonomy" id="1586267"/>
    <lineage>
        <taxon>Bacteria</taxon>
        <taxon>Pseudomonadati</taxon>
        <taxon>Bacteroidota</taxon>
        <taxon>Flavobacteriia</taxon>
        <taxon>Flavobacteriales</taxon>
        <taxon>Weeksellaceae</taxon>
        <taxon>Apibacter</taxon>
    </lineage>
</organism>
<protein>
    <submittedName>
        <fullName evidence="6">Bacteriophage CI repressor helix-turn-helix domain-containing protein</fullName>
    </submittedName>
</protein>
<dbReference type="PANTHER" id="PTHR40661">
    <property type="match status" value="1"/>
</dbReference>
<proteinExistence type="predicted"/>
<dbReference type="SUPFAM" id="SSF51306">
    <property type="entry name" value="LexA/Signal peptidase"/>
    <property type="match status" value="1"/>
</dbReference>
<evidence type="ECO:0000256" key="1">
    <source>
        <dbReference type="ARBA" id="ARBA00023015"/>
    </source>
</evidence>
<dbReference type="Gene3D" id="1.10.260.40">
    <property type="entry name" value="lambda repressor-like DNA-binding domains"/>
    <property type="match status" value="1"/>
</dbReference>
<feature type="domain" description="Peptidase S24/S26A/S26B/S26C" evidence="4">
    <location>
        <begin position="124"/>
        <end position="222"/>
    </location>
</feature>
<dbReference type="Proteomes" id="UP000182761">
    <property type="component" value="Unassembled WGS sequence"/>
</dbReference>
<dbReference type="InterPro" id="IPR010744">
    <property type="entry name" value="Phage_CI_N"/>
</dbReference>
<evidence type="ECO:0000259" key="4">
    <source>
        <dbReference type="Pfam" id="PF00717"/>
    </source>
</evidence>
<dbReference type="InterPro" id="IPR036286">
    <property type="entry name" value="LexA/Signal_pep-like_sf"/>
</dbReference>
<keyword evidence="1" id="KW-0805">Transcription regulation</keyword>
<dbReference type="PANTHER" id="PTHR40661:SF1">
    <property type="entry name" value="HTH CRO_C1-TYPE DOMAIN-CONTAINING PROTEIN"/>
    <property type="match status" value="1"/>
</dbReference>
<evidence type="ECO:0000259" key="5">
    <source>
        <dbReference type="Pfam" id="PF07022"/>
    </source>
</evidence>
<dbReference type="InterPro" id="IPR039418">
    <property type="entry name" value="LexA-like"/>
</dbReference>
<keyword evidence="3" id="KW-0804">Transcription</keyword>
<dbReference type="STRING" id="1586267.GCA_001418685_00620"/>
<dbReference type="CDD" id="cd06529">
    <property type="entry name" value="S24_LexA-like"/>
    <property type="match status" value="1"/>
</dbReference>
<dbReference type="EMBL" id="FCOR01000003">
    <property type="protein sequence ID" value="CVK15787.1"/>
    <property type="molecule type" value="Genomic_DNA"/>
</dbReference>
<dbReference type="InterPro" id="IPR010982">
    <property type="entry name" value="Lambda_DNA-bd_dom_sf"/>
</dbReference>
<dbReference type="Pfam" id="PF07022">
    <property type="entry name" value="Phage_CI_repr"/>
    <property type="match status" value="1"/>
</dbReference>
<name>A0A0X3ANQ7_9FLAO</name>